<reference evidence="3 4" key="1">
    <citation type="submission" date="2018-11" db="EMBL/GenBank/DDBJ databases">
        <title>Genomic Encyclopedia of Type Strains, Phase IV (KMG-IV): sequencing the most valuable type-strain genomes for metagenomic binning, comparative biology and taxonomic classification.</title>
        <authorList>
            <person name="Goeker M."/>
        </authorList>
    </citation>
    <scope>NUCLEOTIDE SEQUENCE [LARGE SCALE GENOMIC DNA]</scope>
    <source>
        <strain evidence="3 4">DSM 101684</strain>
    </source>
</reference>
<protein>
    <recommendedName>
        <fullName evidence="2">CRISPR-associated protein Cas6 C-terminal domain-containing protein</fullName>
    </recommendedName>
</protein>
<keyword evidence="4" id="KW-1185">Reference proteome</keyword>
<feature type="region of interest" description="Disordered" evidence="1">
    <location>
        <begin position="325"/>
        <end position="352"/>
    </location>
</feature>
<evidence type="ECO:0000313" key="4">
    <source>
        <dbReference type="Proteomes" id="UP000272193"/>
    </source>
</evidence>
<dbReference type="InterPro" id="IPR019267">
    <property type="entry name" value="CRISPR-assoc_Cas6_C"/>
</dbReference>
<accession>A0A3N4UMF3</accession>
<evidence type="ECO:0000259" key="2">
    <source>
        <dbReference type="Pfam" id="PF10040"/>
    </source>
</evidence>
<comment type="caution">
    <text evidence="3">The sequence shown here is derived from an EMBL/GenBank/DDBJ whole genome shotgun (WGS) entry which is preliminary data.</text>
</comment>
<feature type="domain" description="CRISPR-associated protein Cas6 C-terminal" evidence="2">
    <location>
        <begin position="188"/>
        <end position="307"/>
    </location>
</feature>
<dbReference type="EMBL" id="RKQL01000007">
    <property type="protein sequence ID" value="RPE63060.1"/>
    <property type="molecule type" value="Genomic_DNA"/>
</dbReference>
<name>A0A3N4UMF3_9BURK</name>
<evidence type="ECO:0000256" key="1">
    <source>
        <dbReference type="SAM" id="MobiDB-lite"/>
    </source>
</evidence>
<gene>
    <name evidence="3" type="ORF">EDC62_2525</name>
</gene>
<dbReference type="Proteomes" id="UP000272193">
    <property type="component" value="Unassembled WGS sequence"/>
</dbReference>
<proteinExistence type="predicted"/>
<feature type="region of interest" description="Disordered" evidence="1">
    <location>
        <begin position="1"/>
        <end position="31"/>
    </location>
</feature>
<organism evidence="3 4">
    <name type="scientific">Tibeticola sediminis</name>
    <dbReference type="NCBI Taxonomy" id="1917811"/>
    <lineage>
        <taxon>Bacteria</taxon>
        <taxon>Pseudomonadati</taxon>
        <taxon>Pseudomonadota</taxon>
        <taxon>Betaproteobacteria</taxon>
        <taxon>Burkholderiales</taxon>
        <taxon>Comamonadaceae</taxon>
        <taxon>Tibeticola</taxon>
    </lineage>
</organism>
<evidence type="ECO:0000313" key="3">
    <source>
        <dbReference type="EMBL" id="RPE63060.1"/>
    </source>
</evidence>
<dbReference type="AlphaFoldDB" id="A0A3N4UMF3"/>
<dbReference type="Pfam" id="PF10040">
    <property type="entry name" value="CRISPR_Cas6"/>
    <property type="match status" value="1"/>
</dbReference>
<sequence>MHGPWAQGVGLSRPTRPSMARRPSREVAANEHAAPIQAVELRHPSQSQLPVVVLLLELQPLRPLVVDGGIIRGALGLALHDLAPLAYQALYEAPTPPYRMAWLAPRLKLVLIGHATQHATAVLQAATHMARQGLGHQRVPVHLRAAFQDLGPAGERPLIRDGAWLGLPIPVRLGSMLSPRDPTGPWALHLDTPLFLKQSDRVVRDAPPFSVVLARAIERCSKMFRFGGEFPMLPAEVREAAAHVRLRAHACRWTEFERYSARQKQAMLIGGIRGVLHYGPAPQAALAWVRACTVLGLGGKLSFGLGDIRVREDGPLTGDEVIQKPAVAASASQPTERVARPIDPKNLSRGAS</sequence>